<sequence length="200" mass="21420">MDGKQVPLCAIVGAPLRAAIEAQANAASASVDFIRQVSFESNGEGGADVDSGRVRKLVFFFDRPRMNGETQQVRLEVPLITLVPLPYVRIDELVADFKVSIGAPEPMLGAHSGTRSEEESDDYLSPSSRVQLVANLSSKRDSESSRSSRYAVETTMDIHLRAGRDDIPSGMNHLLAVLSEAIQVQPVAPPSVAADSSSSP</sequence>
<evidence type="ECO:0000313" key="3">
    <source>
        <dbReference type="Proteomes" id="UP001221838"/>
    </source>
</evidence>
<gene>
    <name evidence="2" type="ORF">POL68_17010</name>
</gene>
<reference evidence="2 3" key="1">
    <citation type="submission" date="2022-11" db="EMBL/GenBank/DDBJ databases">
        <title>Minimal conservation of predation-associated metabolite biosynthetic gene clusters underscores biosynthetic potential of Myxococcota including descriptions for ten novel species: Archangium lansinium sp. nov., Myxococcus landrumus sp. nov., Nannocystis bai.</title>
        <authorList>
            <person name="Ahearne A."/>
            <person name="Stevens C."/>
            <person name="Dowd S."/>
        </authorList>
    </citation>
    <scope>NUCLEOTIDE SEQUENCE [LARGE SCALE GENOMIC DNA]</scope>
    <source>
        <strain evidence="2 3">NCWAL01</strain>
    </source>
</reference>
<proteinExistence type="predicted"/>
<evidence type="ECO:0000313" key="2">
    <source>
        <dbReference type="EMBL" id="MDC0710180.1"/>
    </source>
</evidence>
<organism evidence="2 3">
    <name type="scientific">Stigmatella ashevillensis</name>
    <dbReference type="NCBI Taxonomy" id="2995309"/>
    <lineage>
        <taxon>Bacteria</taxon>
        <taxon>Pseudomonadati</taxon>
        <taxon>Myxococcota</taxon>
        <taxon>Myxococcia</taxon>
        <taxon>Myxococcales</taxon>
        <taxon>Cystobacterineae</taxon>
        <taxon>Archangiaceae</taxon>
        <taxon>Stigmatella</taxon>
    </lineage>
</organism>
<protein>
    <submittedName>
        <fullName evidence="2">DUF2589 domain-containing protein</fullName>
    </submittedName>
</protein>
<dbReference type="EMBL" id="JAQNDM010000002">
    <property type="protein sequence ID" value="MDC0710180.1"/>
    <property type="molecule type" value="Genomic_DNA"/>
</dbReference>
<dbReference type="InterPro" id="IPR024510">
    <property type="entry name" value="DUF2589"/>
</dbReference>
<keyword evidence="3" id="KW-1185">Reference proteome</keyword>
<feature type="region of interest" description="Disordered" evidence="1">
    <location>
        <begin position="106"/>
        <end position="126"/>
    </location>
</feature>
<name>A0ABT5DAP2_9BACT</name>
<accession>A0ABT5DAP2</accession>
<dbReference type="Proteomes" id="UP001221838">
    <property type="component" value="Unassembled WGS sequence"/>
</dbReference>
<dbReference type="Pfam" id="PF11655">
    <property type="entry name" value="DUF2589"/>
    <property type="match status" value="1"/>
</dbReference>
<evidence type="ECO:0000256" key="1">
    <source>
        <dbReference type="SAM" id="MobiDB-lite"/>
    </source>
</evidence>
<comment type="caution">
    <text evidence="2">The sequence shown here is derived from an EMBL/GenBank/DDBJ whole genome shotgun (WGS) entry which is preliminary data.</text>
</comment>
<dbReference type="RefSeq" id="WP_272139382.1">
    <property type="nucleotide sequence ID" value="NZ_JAQNDM010000002.1"/>
</dbReference>